<gene>
    <name evidence="2" type="ORF">E1181_08090</name>
</gene>
<feature type="region of interest" description="Disordered" evidence="1">
    <location>
        <begin position="475"/>
        <end position="498"/>
    </location>
</feature>
<evidence type="ECO:0000313" key="2">
    <source>
        <dbReference type="EMBL" id="TDD08124.1"/>
    </source>
</evidence>
<protein>
    <submittedName>
        <fullName evidence="2">Uncharacterized protein</fullName>
    </submittedName>
</protein>
<dbReference type="RefSeq" id="WP_132673329.1">
    <property type="nucleotide sequence ID" value="NZ_SMKS01000008.1"/>
</dbReference>
<name>A0A4R4VYU9_9PSEU</name>
<accession>A0A4R4VYU9</accession>
<reference evidence="2 3" key="1">
    <citation type="submission" date="2019-03" db="EMBL/GenBank/DDBJ databases">
        <title>Draft genome sequences of novel Actinobacteria.</title>
        <authorList>
            <person name="Sahin N."/>
            <person name="Ay H."/>
            <person name="Saygin H."/>
        </authorList>
    </citation>
    <scope>NUCLEOTIDE SEQUENCE [LARGE SCALE GENOMIC DNA]</scope>
    <source>
        <strain evidence="2 3">16K309</strain>
    </source>
</reference>
<dbReference type="Gene3D" id="3.20.20.80">
    <property type="entry name" value="Glycosidases"/>
    <property type="match status" value="1"/>
</dbReference>
<comment type="caution">
    <text evidence="2">The sequence shown here is derived from an EMBL/GenBank/DDBJ whole genome shotgun (WGS) entry which is preliminary data.</text>
</comment>
<proteinExistence type="predicted"/>
<dbReference type="EMBL" id="SMKS01000008">
    <property type="protein sequence ID" value="TDD08124.1"/>
    <property type="molecule type" value="Genomic_DNA"/>
</dbReference>
<sequence>MSLIDTDLSFDPRDPRFPVPGGPLSWSVQVFTTTNGYGLRPAEPLVDAGRVHLRTGYAALGQQRTVDAGVVDVEVALRDGVLSWSITAEHTEPIKAVKLLLRGLPERQLSAGWWAPNTGRSHSHHERFQLEYPSPDWATPWVAVGAESDCSLLSVRDPSVRRHVLHVNTPVHSPEPIVELLHVPAASARGTTCRVPEVRLRQDASSPDQDLDEHLRFVEGAHGLRPWESRPDVPGWLRDTALVVTLHGQHWTGYVFNTFPQMSEALRFIAQHIDPHRVLAYLPGWEGRYYYAYPRYRPGADLGGDEGFAELVRTAHELGFRLMPMFGGHGANVAQYPDWERAVMRNDTDRYVELLNRPDWDSDRSGEGDQVFLNPAEPGFRAHLVESISALVDEFGVDAAFLDTVGYYFNDPRHDVFDGYRLLVEELHRRHPGLVLAAEGWWDALSALFPLSQQWFGTDRDLREPRVLSRYARTTGHLAEGTPGPGSTGVHEKGYVPRPPDVVREGHLPVVGVVDGTLAEHGDELAAICRWAAANSPR</sequence>
<organism evidence="2 3">
    <name type="scientific">Saccharopolyspora terrae</name>
    <dbReference type="NCBI Taxonomy" id="2530384"/>
    <lineage>
        <taxon>Bacteria</taxon>
        <taxon>Bacillati</taxon>
        <taxon>Actinomycetota</taxon>
        <taxon>Actinomycetes</taxon>
        <taxon>Pseudonocardiales</taxon>
        <taxon>Pseudonocardiaceae</taxon>
        <taxon>Saccharopolyspora</taxon>
    </lineage>
</organism>
<dbReference type="InterPro" id="IPR017853">
    <property type="entry name" value="GH"/>
</dbReference>
<dbReference type="OrthoDB" id="3652041at2"/>
<evidence type="ECO:0000256" key="1">
    <source>
        <dbReference type="SAM" id="MobiDB-lite"/>
    </source>
</evidence>
<dbReference type="Proteomes" id="UP000295674">
    <property type="component" value="Unassembled WGS sequence"/>
</dbReference>
<evidence type="ECO:0000313" key="3">
    <source>
        <dbReference type="Proteomes" id="UP000295674"/>
    </source>
</evidence>
<dbReference type="SUPFAM" id="SSF51445">
    <property type="entry name" value="(Trans)glycosidases"/>
    <property type="match status" value="1"/>
</dbReference>
<keyword evidence="3" id="KW-1185">Reference proteome</keyword>
<dbReference type="AlphaFoldDB" id="A0A4R4VYU9"/>